<sequence length="171" mass="19019">MKISGDKMAVIGKLVSLASLFSKTQELESLYAYLKAMLDPASSKHQAFLQRRQGVIKQELEQGMSAAEIIYTPSLGLLETHQDHVDFLLMVQGSELLYLGDSTDLEVEQPYDSSLDKQTYKMNESCYSLRLDAGMLAILFSQDAHATAAHTKGLVYKIVAKVPTNLIKFKL</sequence>
<name>E7G336_9HELI</name>
<dbReference type="Pfam" id="PF04074">
    <property type="entry name" value="DUF386"/>
    <property type="match status" value="1"/>
</dbReference>
<dbReference type="PANTHER" id="PTHR34986">
    <property type="entry name" value="EVOLVED BETA-GALACTOSIDASE SUBUNIT BETA"/>
    <property type="match status" value="1"/>
</dbReference>
<reference evidence="1 2" key="1">
    <citation type="journal article" date="2011" name="Vet. Res.">
        <title>Genome sequence of Helicobacter suis supports its role in gastric pathology.</title>
        <authorList>
            <person name="Vermoote M."/>
            <person name="Vandekerckhove T.T."/>
            <person name="Flahou B."/>
            <person name="Pasmans F."/>
            <person name="Smet A."/>
            <person name="De Groote D."/>
            <person name="Van Criekinge W."/>
            <person name="Ducatelle R."/>
            <person name="Haesebrouck F."/>
        </authorList>
    </citation>
    <scope>NUCLEOTIDE SEQUENCE [LARGE SCALE GENOMIC DNA]</scope>
    <source>
        <strain evidence="1 2">HS5</strain>
    </source>
</reference>
<comment type="caution">
    <text evidence="1">The sequence shown here is derived from an EMBL/GenBank/DDBJ whole genome shotgun (WGS) entry which is preliminary data.</text>
</comment>
<dbReference type="GO" id="GO:0005829">
    <property type="term" value="C:cytosol"/>
    <property type="evidence" value="ECO:0007669"/>
    <property type="project" value="TreeGrafter"/>
</dbReference>
<dbReference type="Proteomes" id="UP000054093">
    <property type="component" value="Unassembled WGS sequence"/>
</dbReference>
<organism evidence="1 2">
    <name type="scientific">Helicobacter suis HS5</name>
    <dbReference type="NCBI Taxonomy" id="710394"/>
    <lineage>
        <taxon>Bacteria</taxon>
        <taxon>Pseudomonadati</taxon>
        <taxon>Campylobacterota</taxon>
        <taxon>Epsilonproteobacteria</taxon>
        <taxon>Campylobacterales</taxon>
        <taxon>Helicobacteraceae</taxon>
        <taxon>Helicobacter</taxon>
    </lineage>
</organism>
<dbReference type="EMBL" id="ADHO01000057">
    <property type="protein sequence ID" value="EFX42214.1"/>
    <property type="molecule type" value="Genomic_DNA"/>
</dbReference>
<proteinExistence type="predicted"/>
<evidence type="ECO:0000313" key="1">
    <source>
        <dbReference type="EMBL" id="EFX42214.1"/>
    </source>
</evidence>
<dbReference type="InterPro" id="IPR004375">
    <property type="entry name" value="NanQ/TabA/YiaL"/>
</dbReference>
<protein>
    <submittedName>
        <fullName evidence="1">Beta-galactosidase, beta subunit</fullName>
    </submittedName>
</protein>
<dbReference type="SUPFAM" id="SSF51197">
    <property type="entry name" value="Clavaminate synthase-like"/>
    <property type="match status" value="1"/>
</dbReference>
<accession>E7G336</accession>
<dbReference type="AlphaFoldDB" id="E7G336"/>
<dbReference type="InterPro" id="IPR037012">
    <property type="entry name" value="NanQ/TabA/YiaL_sf"/>
</dbReference>
<dbReference type="Gene3D" id="2.60.120.370">
    <property type="entry name" value="YhcH/YjgK/YiaL"/>
    <property type="match status" value="1"/>
</dbReference>
<evidence type="ECO:0000313" key="2">
    <source>
        <dbReference type="Proteomes" id="UP000054093"/>
    </source>
</evidence>
<gene>
    <name evidence="1" type="primary">ebgC</name>
    <name evidence="1" type="ORF">HSUHS5_0343</name>
</gene>
<dbReference type="PANTHER" id="PTHR34986:SF1">
    <property type="entry name" value="PROTEIN YIAL"/>
    <property type="match status" value="1"/>
</dbReference>